<accession>A0A9X1X8Z4</accession>
<evidence type="ECO:0000256" key="1">
    <source>
        <dbReference type="SAM" id="MobiDB-lite"/>
    </source>
</evidence>
<dbReference type="EMBL" id="JAIWJX010000002">
    <property type="protein sequence ID" value="MCK6256387.1"/>
    <property type="molecule type" value="Genomic_DNA"/>
</dbReference>
<gene>
    <name evidence="2" type="ORF">LCY76_07235</name>
</gene>
<feature type="compositionally biased region" description="Basic and acidic residues" evidence="1">
    <location>
        <begin position="18"/>
        <end position="27"/>
    </location>
</feature>
<dbReference type="Proteomes" id="UP001139011">
    <property type="component" value="Unassembled WGS sequence"/>
</dbReference>
<evidence type="ECO:0000313" key="2">
    <source>
        <dbReference type="EMBL" id="MCK6256387.1"/>
    </source>
</evidence>
<dbReference type="AlphaFoldDB" id="A0A9X1X8Z4"/>
<reference evidence="2" key="1">
    <citation type="submission" date="2021-09" db="EMBL/GenBank/DDBJ databases">
        <title>Genome analysis of Fictibacillus sp. KIGAM418 isolated from marine sediment.</title>
        <authorList>
            <person name="Seo M.-J."/>
            <person name="Cho E.-S."/>
            <person name="Hwang C.Y."/>
        </authorList>
    </citation>
    <scope>NUCLEOTIDE SEQUENCE</scope>
    <source>
        <strain evidence="2">KIGAM418</strain>
    </source>
</reference>
<organism evidence="2 3">
    <name type="scientific">Fictibacillus marinisediminis</name>
    <dbReference type="NCBI Taxonomy" id="2878389"/>
    <lineage>
        <taxon>Bacteria</taxon>
        <taxon>Bacillati</taxon>
        <taxon>Bacillota</taxon>
        <taxon>Bacilli</taxon>
        <taxon>Bacillales</taxon>
        <taxon>Fictibacillaceae</taxon>
        <taxon>Fictibacillus</taxon>
    </lineage>
</organism>
<sequence>MSSENNGQPKKLSYQEAIKQKLAEKKQQQANGKLSTNPVKSTKQMKSQQTKKANNQHRRTGV</sequence>
<keyword evidence="3" id="KW-1185">Reference proteome</keyword>
<evidence type="ECO:0000313" key="3">
    <source>
        <dbReference type="Proteomes" id="UP001139011"/>
    </source>
</evidence>
<name>A0A9X1X8Z4_9BACL</name>
<comment type="caution">
    <text evidence="2">The sequence shown here is derived from an EMBL/GenBank/DDBJ whole genome shotgun (WGS) entry which is preliminary data.</text>
</comment>
<protein>
    <submittedName>
        <fullName evidence="2">Uncharacterized protein</fullName>
    </submittedName>
</protein>
<proteinExistence type="predicted"/>
<dbReference type="RefSeq" id="WP_062239573.1">
    <property type="nucleotide sequence ID" value="NZ_JAIWJX010000002.1"/>
</dbReference>
<feature type="region of interest" description="Disordered" evidence="1">
    <location>
        <begin position="1"/>
        <end position="62"/>
    </location>
</feature>
<feature type="compositionally biased region" description="Low complexity" evidence="1">
    <location>
        <begin position="40"/>
        <end position="52"/>
    </location>
</feature>